<organism evidence="2 3">
    <name type="scientific">Heliomicrobium gestii</name>
    <name type="common">Heliobacterium gestii</name>
    <dbReference type="NCBI Taxonomy" id="2699"/>
    <lineage>
        <taxon>Bacteria</taxon>
        <taxon>Bacillati</taxon>
        <taxon>Bacillota</taxon>
        <taxon>Clostridia</taxon>
        <taxon>Eubacteriales</taxon>
        <taxon>Heliobacteriaceae</taxon>
        <taxon>Heliomicrobium</taxon>
    </lineage>
</organism>
<proteinExistence type="predicted"/>
<evidence type="ECO:0000256" key="1">
    <source>
        <dbReference type="SAM" id="MobiDB-lite"/>
    </source>
</evidence>
<name>A0A845L952_HELGE</name>
<protein>
    <submittedName>
        <fullName evidence="2">Uncharacterized protein</fullName>
    </submittedName>
</protein>
<reference evidence="2 3" key="1">
    <citation type="submission" date="2020-01" db="EMBL/GenBank/DDBJ databases">
        <title>Whole genome sequence of Heliobacterium gestii DSM 11169.</title>
        <authorList>
            <person name="Kyndt J.A."/>
            <person name="Meyer T.E."/>
        </authorList>
    </citation>
    <scope>NUCLEOTIDE SEQUENCE [LARGE SCALE GENOMIC DNA]</scope>
    <source>
        <strain evidence="2 3">DSM 11169</strain>
    </source>
</reference>
<comment type="caution">
    <text evidence="2">The sequence shown here is derived from an EMBL/GenBank/DDBJ whole genome shotgun (WGS) entry which is preliminary data.</text>
</comment>
<dbReference type="RefSeq" id="WP_161261320.1">
    <property type="nucleotide sequence ID" value="NZ_JAFBDC010000004.1"/>
</dbReference>
<dbReference type="EMBL" id="WXEX01000005">
    <property type="protein sequence ID" value="MZP42738.1"/>
    <property type="molecule type" value="Genomic_DNA"/>
</dbReference>
<dbReference type="AlphaFoldDB" id="A0A845L952"/>
<keyword evidence="3" id="KW-1185">Reference proteome</keyword>
<dbReference type="Proteomes" id="UP000471031">
    <property type="component" value="Unassembled WGS sequence"/>
</dbReference>
<gene>
    <name evidence="2" type="ORF">GTO89_06750</name>
</gene>
<accession>A0A845L952</accession>
<feature type="compositionally biased region" description="Polar residues" evidence="1">
    <location>
        <begin position="91"/>
        <end position="101"/>
    </location>
</feature>
<sequence length="101" mass="11391">MRKSVDVEKLAQDILNEIGERYLEEIEAAIALMDDGNKDEMNAVLLYAIVSSLKCHSERFAIRLVQKVVDHMNEKWEESKAHEKNAEKQIASPSKSGGTAF</sequence>
<dbReference type="OrthoDB" id="2084905at2"/>
<evidence type="ECO:0000313" key="2">
    <source>
        <dbReference type="EMBL" id="MZP42738.1"/>
    </source>
</evidence>
<feature type="compositionally biased region" description="Basic and acidic residues" evidence="1">
    <location>
        <begin position="76"/>
        <end position="87"/>
    </location>
</feature>
<feature type="region of interest" description="Disordered" evidence="1">
    <location>
        <begin position="76"/>
        <end position="101"/>
    </location>
</feature>
<evidence type="ECO:0000313" key="3">
    <source>
        <dbReference type="Proteomes" id="UP000471031"/>
    </source>
</evidence>